<dbReference type="EMBL" id="ML991787">
    <property type="protein sequence ID" value="KAF2236074.1"/>
    <property type="molecule type" value="Genomic_DNA"/>
</dbReference>
<evidence type="ECO:0000256" key="4">
    <source>
        <dbReference type="ARBA" id="ARBA00022989"/>
    </source>
</evidence>
<dbReference type="OrthoDB" id="3900342at2759"/>
<dbReference type="InterPro" id="IPR004840">
    <property type="entry name" value="Amino_acid_permease_CS"/>
</dbReference>
<dbReference type="InterPro" id="IPR002293">
    <property type="entry name" value="AA/rel_permease1"/>
</dbReference>
<feature type="transmembrane region" description="Helical" evidence="6">
    <location>
        <begin position="42"/>
        <end position="70"/>
    </location>
</feature>
<dbReference type="PIRSF" id="PIRSF006060">
    <property type="entry name" value="AA_transporter"/>
    <property type="match status" value="1"/>
</dbReference>
<dbReference type="GO" id="GO:0006865">
    <property type="term" value="P:amino acid transport"/>
    <property type="evidence" value="ECO:0007669"/>
    <property type="project" value="InterPro"/>
</dbReference>
<feature type="transmembrane region" description="Helical" evidence="6">
    <location>
        <begin position="483"/>
        <end position="502"/>
    </location>
</feature>
<feature type="transmembrane region" description="Helical" evidence="6">
    <location>
        <begin position="385"/>
        <end position="405"/>
    </location>
</feature>
<dbReference type="Proteomes" id="UP000800092">
    <property type="component" value="Unassembled WGS sequence"/>
</dbReference>
<dbReference type="PANTHER" id="PTHR45649:SF27">
    <property type="entry name" value="CHOLINE TRANSPORTER (EUROFUNG)"/>
    <property type="match status" value="1"/>
</dbReference>
<evidence type="ECO:0000256" key="2">
    <source>
        <dbReference type="ARBA" id="ARBA00022448"/>
    </source>
</evidence>
<proteinExistence type="predicted"/>
<evidence type="ECO:0000256" key="1">
    <source>
        <dbReference type="ARBA" id="ARBA00004141"/>
    </source>
</evidence>
<keyword evidence="4 6" id="KW-1133">Transmembrane helix</keyword>
<feature type="transmembrane region" description="Helical" evidence="6">
    <location>
        <begin position="411"/>
        <end position="432"/>
    </location>
</feature>
<organism evidence="7 8">
    <name type="scientific">Viridothelium virens</name>
    <name type="common">Speckled blister lichen</name>
    <name type="synonym">Trypethelium virens</name>
    <dbReference type="NCBI Taxonomy" id="1048519"/>
    <lineage>
        <taxon>Eukaryota</taxon>
        <taxon>Fungi</taxon>
        <taxon>Dikarya</taxon>
        <taxon>Ascomycota</taxon>
        <taxon>Pezizomycotina</taxon>
        <taxon>Dothideomycetes</taxon>
        <taxon>Dothideomycetes incertae sedis</taxon>
        <taxon>Trypetheliales</taxon>
        <taxon>Trypetheliaceae</taxon>
        <taxon>Viridothelium</taxon>
    </lineage>
</organism>
<evidence type="ECO:0000256" key="6">
    <source>
        <dbReference type="SAM" id="Phobius"/>
    </source>
</evidence>
<name>A0A6A6HD75_VIRVR</name>
<dbReference type="Gene3D" id="1.20.1740.10">
    <property type="entry name" value="Amino acid/polyamine transporter I"/>
    <property type="match status" value="1"/>
</dbReference>
<dbReference type="GO" id="GO:0016020">
    <property type="term" value="C:membrane"/>
    <property type="evidence" value="ECO:0007669"/>
    <property type="project" value="UniProtKB-SubCell"/>
</dbReference>
<feature type="transmembrane region" description="Helical" evidence="6">
    <location>
        <begin position="134"/>
        <end position="158"/>
    </location>
</feature>
<feature type="transmembrane region" description="Helical" evidence="6">
    <location>
        <begin position="197"/>
        <end position="216"/>
    </location>
</feature>
<evidence type="ECO:0000256" key="3">
    <source>
        <dbReference type="ARBA" id="ARBA00022692"/>
    </source>
</evidence>
<keyword evidence="5 6" id="KW-0472">Membrane</keyword>
<dbReference type="AlphaFoldDB" id="A0A6A6HD75"/>
<comment type="subcellular location">
    <subcellularLocation>
        <location evidence="1">Membrane</location>
        <topology evidence="1">Multi-pass membrane protein</topology>
    </subcellularLocation>
</comment>
<evidence type="ECO:0000313" key="7">
    <source>
        <dbReference type="EMBL" id="KAF2236074.1"/>
    </source>
</evidence>
<protein>
    <submittedName>
        <fullName evidence="7">Amino acid transporter</fullName>
    </submittedName>
</protein>
<keyword evidence="8" id="KW-1185">Reference proteome</keyword>
<feature type="transmembrane region" description="Helical" evidence="6">
    <location>
        <begin position="282"/>
        <end position="305"/>
    </location>
</feature>
<feature type="transmembrane region" description="Helical" evidence="6">
    <location>
        <begin position="444"/>
        <end position="471"/>
    </location>
</feature>
<dbReference type="PANTHER" id="PTHR45649">
    <property type="entry name" value="AMINO-ACID PERMEASE BAT1"/>
    <property type="match status" value="1"/>
</dbReference>
<evidence type="ECO:0000313" key="8">
    <source>
        <dbReference type="Proteomes" id="UP000800092"/>
    </source>
</evidence>
<feature type="transmembrane region" description="Helical" evidence="6">
    <location>
        <begin position="333"/>
        <end position="355"/>
    </location>
</feature>
<keyword evidence="3 6" id="KW-0812">Transmembrane</keyword>
<feature type="transmembrane region" description="Helical" evidence="6">
    <location>
        <begin position="170"/>
        <end position="191"/>
    </location>
</feature>
<keyword evidence="2" id="KW-0813">Transport</keyword>
<dbReference type="GO" id="GO:0022857">
    <property type="term" value="F:transmembrane transporter activity"/>
    <property type="evidence" value="ECO:0007669"/>
    <property type="project" value="InterPro"/>
</dbReference>
<accession>A0A6A6HD75</accession>
<dbReference type="PROSITE" id="PS00218">
    <property type="entry name" value="AMINO_ACID_PERMEASE_1"/>
    <property type="match status" value="1"/>
</dbReference>
<dbReference type="Pfam" id="PF13520">
    <property type="entry name" value="AA_permease_2"/>
    <property type="match status" value="1"/>
</dbReference>
<evidence type="ECO:0000256" key="5">
    <source>
        <dbReference type="ARBA" id="ARBA00023136"/>
    </source>
</evidence>
<reference evidence="7" key="1">
    <citation type="journal article" date="2020" name="Stud. Mycol.">
        <title>101 Dothideomycetes genomes: a test case for predicting lifestyles and emergence of pathogens.</title>
        <authorList>
            <person name="Haridas S."/>
            <person name="Albert R."/>
            <person name="Binder M."/>
            <person name="Bloem J."/>
            <person name="Labutti K."/>
            <person name="Salamov A."/>
            <person name="Andreopoulos B."/>
            <person name="Baker S."/>
            <person name="Barry K."/>
            <person name="Bills G."/>
            <person name="Bluhm B."/>
            <person name="Cannon C."/>
            <person name="Castanera R."/>
            <person name="Culley D."/>
            <person name="Daum C."/>
            <person name="Ezra D."/>
            <person name="Gonzalez J."/>
            <person name="Henrissat B."/>
            <person name="Kuo A."/>
            <person name="Liang C."/>
            <person name="Lipzen A."/>
            <person name="Lutzoni F."/>
            <person name="Magnuson J."/>
            <person name="Mondo S."/>
            <person name="Nolan M."/>
            <person name="Ohm R."/>
            <person name="Pangilinan J."/>
            <person name="Park H.-J."/>
            <person name="Ramirez L."/>
            <person name="Alfaro M."/>
            <person name="Sun H."/>
            <person name="Tritt A."/>
            <person name="Yoshinaga Y."/>
            <person name="Zwiers L.-H."/>
            <person name="Turgeon B."/>
            <person name="Goodwin S."/>
            <person name="Spatafora J."/>
            <person name="Crous P."/>
            <person name="Grigoriev I."/>
        </authorList>
    </citation>
    <scope>NUCLEOTIDE SEQUENCE</scope>
    <source>
        <strain evidence="7">Tuck. ex Michener</strain>
    </source>
</reference>
<gene>
    <name evidence="7" type="ORF">EV356DRAFT_84185</name>
</gene>
<sequence length="531" mass="57680">MSKEDNREKESATAAAEEGGRDTGDVLVVNASGHVQELDRNFGLFSICALGIVAGNAWSALAGSIVVSLYNGGPTGIVYELIAVSMFYFLIAACIAELASAIPSSAGVYHWASITPGPRWGLVCSWFAGWWNYFALLFGLASTSAICGSQIMSMYMLFHPDHTPESWQVFVIYIIVTWICCACVLFANWLLPLLNRLGLMIVLGGAFVTILVCAIMPSTKGSGYASDRSVWRDWQNQTGWSNDGFVFLAGMLNGAYAVGTPDQISHLAEEIPKPRVNLPKAIAAQALIGFATSLCFLITICYSINSFDAVLESDFPFPLAEIYYQATSSRGGALGLLLVIFFSMFTTLIGVYLIAGRMLWTLARDGATPFCGHLGRVSNTWKNPFNATVACGVLSTLMGCIYVGSTTAFNAFVGSFVIFSTLSYLAALLPHLLVRRAYVTPGPFWMPGLVGTLILSISCAYIIIWNVIYLFPYFLPVTAKNMNYSVVIAGGLTLLVACWWLWKSKNGYRGPVLLHAESVVEDEHALHAEDI</sequence>